<dbReference type="PATRIC" id="fig|1246995.3.peg.19"/>
<protein>
    <submittedName>
        <fullName evidence="4">Acetyltransferase</fullName>
    </submittedName>
</protein>
<dbReference type="Pfam" id="PF00583">
    <property type="entry name" value="Acetyltransf_1"/>
    <property type="match status" value="1"/>
</dbReference>
<dbReference type="PANTHER" id="PTHR43800">
    <property type="entry name" value="PEPTIDYL-LYSINE N-ACETYLTRANSFERASE YJAB"/>
    <property type="match status" value="1"/>
</dbReference>
<keyword evidence="1 4" id="KW-0808">Transferase</keyword>
<accession>U5VND0</accession>
<keyword evidence="5" id="KW-1185">Reference proteome</keyword>
<dbReference type="KEGG" id="afs:AFR_00090"/>
<dbReference type="STRING" id="1246995.AFR_00090"/>
<dbReference type="HOGENOM" id="CLU_096760_0_0_11"/>
<dbReference type="InterPro" id="IPR016181">
    <property type="entry name" value="Acyl_CoA_acyltransferase"/>
</dbReference>
<evidence type="ECO:0000313" key="5">
    <source>
        <dbReference type="Proteomes" id="UP000017746"/>
    </source>
</evidence>
<evidence type="ECO:0000259" key="3">
    <source>
        <dbReference type="PROSITE" id="PS51186"/>
    </source>
</evidence>
<dbReference type="Gene3D" id="3.40.630.30">
    <property type="match status" value="1"/>
</dbReference>
<organism evidence="4 5">
    <name type="scientific">Actinoplanes friuliensis DSM 7358</name>
    <dbReference type="NCBI Taxonomy" id="1246995"/>
    <lineage>
        <taxon>Bacteria</taxon>
        <taxon>Bacillati</taxon>
        <taxon>Actinomycetota</taxon>
        <taxon>Actinomycetes</taxon>
        <taxon>Micromonosporales</taxon>
        <taxon>Micromonosporaceae</taxon>
        <taxon>Actinoplanes</taxon>
    </lineage>
</organism>
<dbReference type="CDD" id="cd04301">
    <property type="entry name" value="NAT_SF"/>
    <property type="match status" value="1"/>
</dbReference>
<dbReference type="GO" id="GO:0016747">
    <property type="term" value="F:acyltransferase activity, transferring groups other than amino-acyl groups"/>
    <property type="evidence" value="ECO:0007669"/>
    <property type="project" value="InterPro"/>
</dbReference>
<dbReference type="PROSITE" id="PS51186">
    <property type="entry name" value="GNAT"/>
    <property type="match status" value="1"/>
</dbReference>
<dbReference type="SUPFAM" id="SSF55729">
    <property type="entry name" value="Acyl-CoA N-acyltransferases (Nat)"/>
    <property type="match status" value="1"/>
</dbReference>
<evidence type="ECO:0000256" key="1">
    <source>
        <dbReference type="ARBA" id="ARBA00022679"/>
    </source>
</evidence>
<name>U5VND0_9ACTN</name>
<dbReference type="EMBL" id="CP006272">
    <property type="protein sequence ID" value="AGZ38307.1"/>
    <property type="molecule type" value="Genomic_DNA"/>
</dbReference>
<keyword evidence="2" id="KW-0012">Acyltransferase</keyword>
<proteinExistence type="predicted"/>
<dbReference type="AlphaFoldDB" id="U5VND0"/>
<evidence type="ECO:0000256" key="2">
    <source>
        <dbReference type="ARBA" id="ARBA00023315"/>
    </source>
</evidence>
<dbReference type="Proteomes" id="UP000017746">
    <property type="component" value="Chromosome"/>
</dbReference>
<reference evidence="4 5" key="1">
    <citation type="journal article" date="2014" name="J. Biotechnol.">
        <title>Complete genome sequence of the actinobacterium Actinoplanes friuliensis HAG 010964, producer of the lipopeptide antibiotic friulimycin.</title>
        <authorList>
            <person name="Ruckert C."/>
            <person name="Szczepanowski R."/>
            <person name="Albersmeier A."/>
            <person name="Goesmann A."/>
            <person name="Fischer N."/>
            <person name="Steinkamper A."/>
            <person name="Puhler A."/>
            <person name="Biener R."/>
            <person name="Schwartz D."/>
            <person name="Kalinowski J."/>
        </authorList>
    </citation>
    <scope>NUCLEOTIDE SEQUENCE [LARGE SCALE GENOMIC DNA]</scope>
    <source>
        <strain evidence="4 5">DSM 7358</strain>
    </source>
</reference>
<evidence type="ECO:0000313" key="4">
    <source>
        <dbReference type="EMBL" id="AGZ38307.1"/>
    </source>
</evidence>
<sequence length="173" mass="19162">MNSIRPTRHSDLVVLQQIELAAGALFRDVGMPDIADNPLPTIEALAAFQEADRSWVTVDDDDQPIAFVLVMIVDGLAHVEQVSVSPAYARQGLGRRLIDHVDAWAVEQGMAALTLTTFRGVPWNGPYYQRIGFVTLAAEERGPELTQLMVQEAAHGLDPAERIAMRRPTRLHR</sequence>
<dbReference type="eggNOG" id="COG0456">
    <property type="taxonomic scope" value="Bacteria"/>
</dbReference>
<dbReference type="PANTHER" id="PTHR43800:SF1">
    <property type="entry name" value="PEPTIDYL-LYSINE N-ACETYLTRANSFERASE YJAB"/>
    <property type="match status" value="1"/>
</dbReference>
<dbReference type="InterPro" id="IPR000182">
    <property type="entry name" value="GNAT_dom"/>
</dbReference>
<feature type="domain" description="N-acetyltransferase" evidence="3">
    <location>
        <begin position="2"/>
        <end position="154"/>
    </location>
</feature>
<gene>
    <name evidence="4" type="ORF">AFR_00090</name>
</gene>
<dbReference type="RefSeq" id="WP_023357251.1">
    <property type="nucleotide sequence ID" value="NC_022657.1"/>
</dbReference>